<dbReference type="Proteomes" id="UP000063063">
    <property type="component" value="Chromosome 16"/>
</dbReference>
<dbReference type="eggNOG" id="ENOG502S0GC">
    <property type="taxonomic scope" value="Eukaryota"/>
</dbReference>
<dbReference type="PANTHER" id="PTHR13904">
    <property type="entry name" value="PRE-MRNA SPLICING FACTOR PRP31"/>
    <property type="match status" value="1"/>
</dbReference>
<dbReference type="PROSITE" id="PS51358">
    <property type="entry name" value="NOP"/>
    <property type="match status" value="1"/>
</dbReference>
<gene>
    <name evidence="3" type="ORF">LPMP_161600</name>
</gene>
<keyword evidence="4" id="KW-1185">Reference proteome</keyword>
<name>A0A088RMF9_LEIPA</name>
<evidence type="ECO:0000259" key="2">
    <source>
        <dbReference type="PROSITE" id="PS51358"/>
    </source>
</evidence>
<dbReference type="GO" id="GO:0046540">
    <property type="term" value="C:U4/U6 x U5 tri-snRNP complex"/>
    <property type="evidence" value="ECO:0007669"/>
    <property type="project" value="InterPro"/>
</dbReference>
<feature type="domain" description="Nop" evidence="2">
    <location>
        <begin position="2"/>
        <end position="130"/>
    </location>
</feature>
<sequence>MTTPNLDVLLGGPLAEELVASAGGLLALCKLSDAALRMLGTEEFQSIASSTRARQLHAGLLLKAPLFTDAFGDEEEVDTTDLKAAQKGAAQLGRKCALVAKADLAGAFSDGSLGEAEKEKLKVAFARLLAEGKVTAEDTQALSVPFVYVRGDAAKHKRGGVKERKKREAQQESVSVVARATQRVRMGVSEEEQVRQLLQREDIRSEFAKERAQQLLRESRKRGREVTHDEYDDLQNISL</sequence>
<dbReference type="KEGG" id="lpan:LPMP_161600"/>
<organism evidence="3 4">
    <name type="scientific">Leishmania panamensis</name>
    <dbReference type="NCBI Taxonomy" id="5679"/>
    <lineage>
        <taxon>Eukaryota</taxon>
        <taxon>Discoba</taxon>
        <taxon>Euglenozoa</taxon>
        <taxon>Kinetoplastea</taxon>
        <taxon>Metakinetoplastina</taxon>
        <taxon>Trypanosomatida</taxon>
        <taxon>Trypanosomatidae</taxon>
        <taxon>Leishmaniinae</taxon>
        <taxon>Leishmania</taxon>
        <taxon>Leishmania guyanensis species complex</taxon>
    </lineage>
</organism>
<proteinExistence type="predicted"/>
<dbReference type="InterPro" id="IPR036070">
    <property type="entry name" value="Nop_dom_sf"/>
</dbReference>
<evidence type="ECO:0000313" key="4">
    <source>
        <dbReference type="Proteomes" id="UP000063063"/>
    </source>
</evidence>
<dbReference type="PANTHER" id="PTHR13904:SF0">
    <property type="entry name" value="U4_U6 SMALL NUCLEAR RIBONUCLEOPROTEIN PRP31"/>
    <property type="match status" value="1"/>
</dbReference>
<dbReference type="Pfam" id="PF01798">
    <property type="entry name" value="Nop"/>
    <property type="match status" value="1"/>
</dbReference>
<dbReference type="GO" id="GO:0071011">
    <property type="term" value="C:precatalytic spliceosome"/>
    <property type="evidence" value="ECO:0007669"/>
    <property type="project" value="TreeGrafter"/>
</dbReference>
<dbReference type="EMBL" id="CP009385">
    <property type="protein sequence ID" value="AIN97035.1"/>
    <property type="molecule type" value="Genomic_DNA"/>
</dbReference>
<dbReference type="AlphaFoldDB" id="A0A088RMF9"/>
<dbReference type="VEuPathDB" id="TriTrypDB:LPAL13_160021400"/>
<dbReference type="GO" id="GO:0005687">
    <property type="term" value="C:U4 snRNP"/>
    <property type="evidence" value="ECO:0007669"/>
    <property type="project" value="TreeGrafter"/>
</dbReference>
<feature type="region of interest" description="Disordered" evidence="1">
    <location>
        <begin position="217"/>
        <end position="239"/>
    </location>
</feature>
<evidence type="ECO:0000313" key="3">
    <source>
        <dbReference type="EMBL" id="AIN97035.1"/>
    </source>
</evidence>
<dbReference type="InterPro" id="IPR042239">
    <property type="entry name" value="Nop_C"/>
</dbReference>
<dbReference type="InterPro" id="IPR002687">
    <property type="entry name" value="Nop_dom"/>
</dbReference>
<reference evidence="3 4" key="1">
    <citation type="journal article" date="2015" name="Sci. Rep.">
        <title>The genome of Leishmania panamensis: insights into genomics of the L. (Viannia) subgenus.</title>
        <authorList>
            <person name="Llanes A."/>
            <person name="Restrepo C.M."/>
            <person name="Vecchio G.D."/>
            <person name="Anguizola F.J."/>
            <person name="Lleonart R."/>
        </authorList>
    </citation>
    <scope>NUCLEOTIDE SEQUENCE [LARGE SCALE GENOMIC DNA]</scope>
    <source>
        <strain evidence="3 4">MHOM/PA/94/PSC-1</strain>
    </source>
</reference>
<dbReference type="GeneID" id="22573739"/>
<dbReference type="OrthoDB" id="4771285at2759"/>
<dbReference type="SUPFAM" id="SSF89124">
    <property type="entry name" value="Nop domain"/>
    <property type="match status" value="1"/>
</dbReference>
<dbReference type="InterPro" id="IPR027105">
    <property type="entry name" value="Prp31"/>
</dbReference>
<dbReference type="VEuPathDB" id="TriTrypDB:LPMP_161600"/>
<accession>A0A088RMF9</accession>
<dbReference type="GO" id="GO:0000244">
    <property type="term" value="P:spliceosomal tri-snRNP complex assembly"/>
    <property type="evidence" value="ECO:0007669"/>
    <property type="project" value="InterPro"/>
</dbReference>
<dbReference type="FunFam" id="1.10.246.90:FF:000009">
    <property type="entry name" value="Putative snoRNA binding domain containing protein"/>
    <property type="match status" value="1"/>
</dbReference>
<dbReference type="RefSeq" id="XP_010697688.1">
    <property type="nucleotide sequence ID" value="XM_010699386.1"/>
</dbReference>
<protein>
    <recommendedName>
        <fullName evidence="2">Nop domain-containing protein</fullName>
    </recommendedName>
</protein>
<evidence type="ECO:0000256" key="1">
    <source>
        <dbReference type="SAM" id="MobiDB-lite"/>
    </source>
</evidence>
<dbReference type="Gene3D" id="1.10.246.90">
    <property type="entry name" value="Nop domain"/>
    <property type="match status" value="1"/>
</dbReference>